<evidence type="ECO:0000313" key="8">
    <source>
        <dbReference type="Proteomes" id="UP001209570"/>
    </source>
</evidence>
<dbReference type="EMBL" id="JAKCXM010000009">
    <property type="protein sequence ID" value="KAJ0408718.1"/>
    <property type="molecule type" value="Genomic_DNA"/>
</dbReference>
<keyword evidence="8" id="KW-1185">Reference proteome</keyword>
<evidence type="ECO:0000256" key="3">
    <source>
        <dbReference type="ARBA" id="ARBA00022837"/>
    </source>
</evidence>
<dbReference type="GO" id="GO:0005544">
    <property type="term" value="F:calcium-dependent phospholipid binding"/>
    <property type="evidence" value="ECO:0007669"/>
    <property type="project" value="UniProtKB-KW"/>
</dbReference>
<dbReference type="GO" id="GO:0005737">
    <property type="term" value="C:cytoplasm"/>
    <property type="evidence" value="ECO:0007669"/>
    <property type="project" value="TreeGrafter"/>
</dbReference>
<dbReference type="PROSITE" id="PS00223">
    <property type="entry name" value="ANNEXIN_1"/>
    <property type="match status" value="1"/>
</dbReference>
<proteinExistence type="inferred from homology"/>
<dbReference type="PRINTS" id="PR00196">
    <property type="entry name" value="ANNEXIN"/>
</dbReference>
<comment type="domain">
    <text evidence="6">A pair of annexin repeats may form one binding site for calcium and phospholipid.</text>
</comment>
<dbReference type="InterPro" id="IPR037104">
    <property type="entry name" value="Annexin_sf"/>
</dbReference>
<dbReference type="AlphaFoldDB" id="A0AAD5LPJ7"/>
<dbReference type="GO" id="GO:0005886">
    <property type="term" value="C:plasma membrane"/>
    <property type="evidence" value="ECO:0007669"/>
    <property type="project" value="TreeGrafter"/>
</dbReference>
<dbReference type="FunFam" id="1.10.220.10:FF:000002">
    <property type="entry name" value="Annexin"/>
    <property type="match status" value="1"/>
</dbReference>
<dbReference type="Pfam" id="PF00191">
    <property type="entry name" value="Annexin"/>
    <property type="match status" value="4"/>
</dbReference>
<accession>A0AAD5LPJ7</accession>
<evidence type="ECO:0000313" key="7">
    <source>
        <dbReference type="EMBL" id="KAJ0408718.1"/>
    </source>
</evidence>
<keyword evidence="4 6" id="KW-0041">Annexin</keyword>
<keyword evidence="3 6" id="KW-0106">Calcium</keyword>
<dbReference type="InterPro" id="IPR018252">
    <property type="entry name" value="Annexin_repeat_CS"/>
</dbReference>
<dbReference type="PROSITE" id="PS51897">
    <property type="entry name" value="ANNEXIN_2"/>
    <property type="match status" value="2"/>
</dbReference>
<dbReference type="Gene3D" id="1.10.220.10">
    <property type="entry name" value="Annexin"/>
    <property type="match status" value="4"/>
</dbReference>
<comment type="caution">
    <text evidence="7">The sequence shown here is derived from an EMBL/GenBank/DDBJ whole genome shotgun (WGS) entry which is preliminary data.</text>
</comment>
<dbReference type="SMART" id="SM00335">
    <property type="entry name" value="ANX"/>
    <property type="match status" value="4"/>
</dbReference>
<keyword evidence="2 6" id="KW-0677">Repeat</keyword>
<dbReference type="PANTHER" id="PTHR10502:SF102">
    <property type="entry name" value="ANNEXIN B11"/>
    <property type="match status" value="1"/>
</dbReference>
<dbReference type="InterPro" id="IPR001464">
    <property type="entry name" value="Annexin"/>
</dbReference>
<dbReference type="SUPFAM" id="SSF47874">
    <property type="entry name" value="Annexin"/>
    <property type="match status" value="1"/>
</dbReference>
<reference evidence="7" key="1">
    <citation type="submission" date="2021-12" db="EMBL/GenBank/DDBJ databases">
        <title>Prjna785345.</title>
        <authorList>
            <person name="Rujirawat T."/>
            <person name="Krajaejun T."/>
        </authorList>
    </citation>
    <scope>NUCLEOTIDE SEQUENCE</scope>
    <source>
        <strain evidence="7">Pi057C3</strain>
    </source>
</reference>
<organism evidence="7 8">
    <name type="scientific">Pythium insidiosum</name>
    <name type="common">Pythiosis disease agent</name>
    <dbReference type="NCBI Taxonomy" id="114742"/>
    <lineage>
        <taxon>Eukaryota</taxon>
        <taxon>Sar</taxon>
        <taxon>Stramenopiles</taxon>
        <taxon>Oomycota</taxon>
        <taxon>Peronosporomycetes</taxon>
        <taxon>Pythiales</taxon>
        <taxon>Pythiaceae</taxon>
        <taxon>Pythium</taxon>
    </lineage>
</organism>
<evidence type="ECO:0000256" key="5">
    <source>
        <dbReference type="ARBA" id="ARBA00023302"/>
    </source>
</evidence>
<protein>
    <recommendedName>
        <fullName evidence="6">Annexin</fullName>
    </recommendedName>
</protein>
<keyword evidence="5 6" id="KW-0111">Calcium/phospholipid-binding</keyword>
<dbReference type="GO" id="GO:0005509">
    <property type="term" value="F:calcium ion binding"/>
    <property type="evidence" value="ECO:0007669"/>
    <property type="project" value="InterPro"/>
</dbReference>
<comment type="similarity">
    <text evidence="1 6">Belongs to the annexin family.</text>
</comment>
<evidence type="ECO:0000256" key="1">
    <source>
        <dbReference type="ARBA" id="ARBA00007831"/>
    </source>
</evidence>
<dbReference type="GO" id="GO:0001786">
    <property type="term" value="F:phosphatidylserine binding"/>
    <property type="evidence" value="ECO:0007669"/>
    <property type="project" value="TreeGrafter"/>
</dbReference>
<gene>
    <name evidence="7" type="ORF">P43SY_001942</name>
</gene>
<dbReference type="PANTHER" id="PTHR10502">
    <property type="entry name" value="ANNEXIN"/>
    <property type="match status" value="1"/>
</dbReference>
<evidence type="ECO:0000256" key="6">
    <source>
        <dbReference type="RuleBase" id="RU003540"/>
    </source>
</evidence>
<evidence type="ECO:0000256" key="4">
    <source>
        <dbReference type="ARBA" id="ARBA00023216"/>
    </source>
</evidence>
<evidence type="ECO:0000256" key="2">
    <source>
        <dbReference type="ARBA" id="ARBA00022737"/>
    </source>
</evidence>
<dbReference type="Proteomes" id="UP001209570">
    <property type="component" value="Unassembled WGS sequence"/>
</dbReference>
<name>A0AAD5LPJ7_PYTIN</name>
<dbReference type="InterPro" id="IPR018502">
    <property type="entry name" value="Annexin_repeat"/>
</dbReference>
<sequence>MMNLYPPSAHDQYKKIKLTYSSSIEAACEEIKKACKGLGTDEKALVKVIGSRSPNDRALIAYRYKEKYNESLKDMLKGETSGDFGFLLQLLAVPLPEAEAYILHKAMAGAGTTESLIYPIIMGRTNDEMEILKKTFFEIYNKDLAVALDSELSGDFRKVIMAALQAPIVEYKSSFHTKAKAEEDADKLYKAGQGKWGTDEEGFLKVLLSSPVKHLEEMDSIYKQKYKNDIKTAIVKEFTGDAENALVYFIRMALDRKNYLPEFFEATMKGIGTDEKGLSAALVRFHPFLCNVKGEYESKYKTSLKERIKGETSGDYRDLLVAVFDAPSTAPASA</sequence>